<keyword evidence="2" id="KW-0378">Hydrolase</keyword>
<evidence type="ECO:0000259" key="3">
    <source>
        <dbReference type="Pfam" id="PF01055"/>
    </source>
</evidence>
<evidence type="ECO:0000313" key="5">
    <source>
        <dbReference type="Proteomes" id="UP000183567"/>
    </source>
</evidence>
<comment type="similarity">
    <text evidence="1 2">Belongs to the glycosyl hydrolase 31 family.</text>
</comment>
<dbReference type="GO" id="GO:0004553">
    <property type="term" value="F:hydrolase activity, hydrolyzing O-glycosyl compounds"/>
    <property type="evidence" value="ECO:0007669"/>
    <property type="project" value="InterPro"/>
</dbReference>
<dbReference type="Gene3D" id="3.20.20.80">
    <property type="entry name" value="Glycosidases"/>
    <property type="match status" value="1"/>
</dbReference>
<name>A0A1J8Q4C8_9AGAM</name>
<keyword evidence="2" id="KW-0326">Glycosidase</keyword>
<dbReference type="Pfam" id="PF01055">
    <property type="entry name" value="Glyco_hydro_31_2nd"/>
    <property type="match status" value="1"/>
</dbReference>
<evidence type="ECO:0000256" key="1">
    <source>
        <dbReference type="ARBA" id="ARBA00007806"/>
    </source>
</evidence>
<evidence type="ECO:0000256" key="2">
    <source>
        <dbReference type="RuleBase" id="RU361185"/>
    </source>
</evidence>
<comment type="caution">
    <text evidence="4">The sequence shown here is derived from an EMBL/GenBank/DDBJ whole genome shotgun (WGS) entry which is preliminary data.</text>
</comment>
<dbReference type="AlphaFoldDB" id="A0A1J8Q4C8"/>
<reference evidence="4 5" key="1">
    <citation type="submission" date="2016-03" db="EMBL/GenBank/DDBJ databases">
        <title>Comparative genomics of the ectomycorrhizal sister species Rhizopogon vinicolor and Rhizopogon vesiculosus (Basidiomycota: Boletales) reveals a divergence of the mating type B locus.</title>
        <authorList>
            <person name="Mujic A.B."/>
            <person name="Kuo A."/>
            <person name="Tritt A."/>
            <person name="Lipzen A."/>
            <person name="Chen C."/>
            <person name="Johnson J."/>
            <person name="Sharma A."/>
            <person name="Barry K."/>
            <person name="Grigoriev I.V."/>
            <person name="Spatafora J.W."/>
        </authorList>
    </citation>
    <scope>NUCLEOTIDE SEQUENCE [LARGE SCALE GENOMIC DNA]</scope>
    <source>
        <strain evidence="4 5">AM-OR11-056</strain>
    </source>
</reference>
<keyword evidence="5" id="KW-1185">Reference proteome</keyword>
<dbReference type="Proteomes" id="UP000183567">
    <property type="component" value="Unassembled WGS sequence"/>
</dbReference>
<organism evidence="4 5">
    <name type="scientific">Rhizopogon vesiculosus</name>
    <dbReference type="NCBI Taxonomy" id="180088"/>
    <lineage>
        <taxon>Eukaryota</taxon>
        <taxon>Fungi</taxon>
        <taxon>Dikarya</taxon>
        <taxon>Basidiomycota</taxon>
        <taxon>Agaricomycotina</taxon>
        <taxon>Agaricomycetes</taxon>
        <taxon>Agaricomycetidae</taxon>
        <taxon>Boletales</taxon>
        <taxon>Suillineae</taxon>
        <taxon>Rhizopogonaceae</taxon>
        <taxon>Rhizopogon</taxon>
    </lineage>
</organism>
<sequence>MRAAGIPLEVQWNDIDLYHAYRDFTTDPVTFPGDELRAFIQGLAANHQHYIPIVDAGIAVTVNSTDVYDPFTRGVEQDVWIKNPDGSLYIGQVWPGYTVSHP</sequence>
<dbReference type="STRING" id="180088.A0A1J8Q4C8"/>
<accession>A0A1J8Q4C8</accession>
<dbReference type="SUPFAM" id="SSF51445">
    <property type="entry name" value="(Trans)glycosidases"/>
    <property type="match status" value="1"/>
</dbReference>
<evidence type="ECO:0000313" key="4">
    <source>
        <dbReference type="EMBL" id="OJA14819.1"/>
    </source>
</evidence>
<dbReference type="InterPro" id="IPR000322">
    <property type="entry name" value="Glyco_hydro_31_TIM"/>
</dbReference>
<dbReference type="GO" id="GO:0005975">
    <property type="term" value="P:carbohydrate metabolic process"/>
    <property type="evidence" value="ECO:0007669"/>
    <property type="project" value="InterPro"/>
</dbReference>
<feature type="domain" description="Glycoside hydrolase family 31 TIM barrel" evidence="3">
    <location>
        <begin position="1"/>
        <end position="99"/>
    </location>
</feature>
<dbReference type="EMBL" id="LVVM01003467">
    <property type="protein sequence ID" value="OJA14819.1"/>
    <property type="molecule type" value="Genomic_DNA"/>
</dbReference>
<proteinExistence type="inferred from homology"/>
<dbReference type="OrthoDB" id="1334205at2759"/>
<dbReference type="InterPro" id="IPR017853">
    <property type="entry name" value="GH"/>
</dbReference>
<protein>
    <recommendedName>
        <fullName evidence="3">Glycoside hydrolase family 31 TIM barrel domain-containing protein</fullName>
    </recommendedName>
</protein>
<gene>
    <name evidence="4" type="ORF">AZE42_04199</name>
</gene>
<dbReference type="PANTHER" id="PTHR22762:SF133">
    <property type="entry name" value="P-TYPE DOMAIN-CONTAINING PROTEIN"/>
    <property type="match status" value="1"/>
</dbReference>
<dbReference type="PANTHER" id="PTHR22762">
    <property type="entry name" value="ALPHA-GLUCOSIDASE"/>
    <property type="match status" value="1"/>
</dbReference>